<reference evidence="1 2" key="2">
    <citation type="submission" date="2020-08" db="EMBL/GenBank/DDBJ databases">
        <authorList>
            <person name="Partida-Martinez L."/>
            <person name="Huntemann M."/>
            <person name="Clum A."/>
            <person name="Wang J."/>
            <person name="Palaniappan K."/>
            <person name="Ritter S."/>
            <person name="Chen I.-M."/>
            <person name="Stamatis D."/>
            <person name="Reddy T."/>
            <person name="O'Malley R."/>
            <person name="Daum C."/>
            <person name="Shapiro N."/>
            <person name="Ivanova N."/>
            <person name="Kyrpides N."/>
            <person name="Woyke T."/>
        </authorList>
    </citation>
    <scope>NUCLEOTIDE SEQUENCE [LARGE SCALE GENOMIC DNA]</scope>
    <source>
        <strain evidence="1 2">AS2.23</strain>
    </source>
</reference>
<dbReference type="AlphaFoldDB" id="A0A7W4XYC4"/>
<reference evidence="1 2" key="1">
    <citation type="submission" date="2020-08" db="EMBL/GenBank/DDBJ databases">
        <title>The Agave Microbiome: Exploring the role of microbial communities in plant adaptations to desert environments.</title>
        <authorList>
            <person name="Partida-Martinez L.P."/>
        </authorList>
    </citation>
    <scope>NUCLEOTIDE SEQUENCE [LARGE SCALE GENOMIC DNA]</scope>
    <source>
        <strain evidence="1 2">AS2.23</strain>
    </source>
</reference>
<dbReference type="RefSeq" id="WP_183391987.1">
    <property type="nucleotide sequence ID" value="NZ_JACHVY010000002.1"/>
</dbReference>
<evidence type="ECO:0000313" key="1">
    <source>
        <dbReference type="EMBL" id="MBB2902134.1"/>
    </source>
</evidence>
<name>A0A7W4XYC4_KINRA</name>
<accession>A0A7W4XYC4</accession>
<organism evidence="1 2">
    <name type="scientific">Kineococcus radiotolerans</name>
    <dbReference type="NCBI Taxonomy" id="131568"/>
    <lineage>
        <taxon>Bacteria</taxon>
        <taxon>Bacillati</taxon>
        <taxon>Actinomycetota</taxon>
        <taxon>Actinomycetes</taxon>
        <taxon>Kineosporiales</taxon>
        <taxon>Kineosporiaceae</taxon>
        <taxon>Kineococcus</taxon>
    </lineage>
</organism>
<dbReference type="EMBL" id="JACHVY010000002">
    <property type="protein sequence ID" value="MBB2902134.1"/>
    <property type="molecule type" value="Genomic_DNA"/>
</dbReference>
<sequence length="90" mass="9089">MTVTDLVGAARGDVAGLHALASRLRRAAAALPDPEDAVAVRVAADAVDVAAEELRALPAPPPPGAVVEVETVLARDLAAPLAVLTREGNH</sequence>
<gene>
    <name evidence="1" type="ORF">FHR75_002949</name>
</gene>
<comment type="caution">
    <text evidence="1">The sequence shown here is derived from an EMBL/GenBank/DDBJ whole genome shotgun (WGS) entry which is preliminary data.</text>
</comment>
<protein>
    <submittedName>
        <fullName evidence="1">Uncharacterized protein</fullName>
    </submittedName>
</protein>
<evidence type="ECO:0000313" key="2">
    <source>
        <dbReference type="Proteomes" id="UP000533269"/>
    </source>
</evidence>
<dbReference type="Proteomes" id="UP000533269">
    <property type="component" value="Unassembled WGS sequence"/>
</dbReference>
<proteinExistence type="predicted"/>